<proteinExistence type="predicted"/>
<organism evidence="2 3">
    <name type="scientific">Kytococcus aerolatus</name>
    <dbReference type="NCBI Taxonomy" id="592308"/>
    <lineage>
        <taxon>Bacteria</taxon>
        <taxon>Bacillati</taxon>
        <taxon>Actinomycetota</taxon>
        <taxon>Actinomycetes</taxon>
        <taxon>Micrococcales</taxon>
        <taxon>Kytococcaceae</taxon>
        <taxon>Kytococcus</taxon>
    </lineage>
</organism>
<sequence length="148" mass="16241">MTPEHPRAGHEPLPADLLLACARRVRRGMIQALEPVGLTPHHARALGTLDREGPMRLGTLATALHVVPRSVTDVVDRLVADGWATRIPDPHDRRAQVIETTPAGHELAQRVAEARRVAGEELLAPLGPEERAELVRLLGMLLEEDRQP</sequence>
<dbReference type="InterPro" id="IPR000835">
    <property type="entry name" value="HTH_MarR-typ"/>
</dbReference>
<dbReference type="PROSITE" id="PS50995">
    <property type="entry name" value="HTH_MARR_2"/>
    <property type="match status" value="1"/>
</dbReference>
<reference evidence="2 3" key="1">
    <citation type="submission" date="2017-06" db="EMBL/GenBank/DDBJ databases">
        <authorList>
            <person name="Kim H.J."/>
            <person name="Triplett B.A."/>
        </authorList>
    </citation>
    <scope>NUCLEOTIDE SEQUENCE [LARGE SCALE GENOMIC DNA]</scope>
    <source>
        <strain evidence="2 3">DSM 22179</strain>
    </source>
</reference>
<feature type="domain" description="HTH marR-type" evidence="1">
    <location>
        <begin position="11"/>
        <end position="143"/>
    </location>
</feature>
<dbReference type="InterPro" id="IPR036390">
    <property type="entry name" value="WH_DNA-bd_sf"/>
</dbReference>
<dbReference type="InterPro" id="IPR039422">
    <property type="entry name" value="MarR/SlyA-like"/>
</dbReference>
<dbReference type="PANTHER" id="PTHR33164:SF103">
    <property type="entry name" value="REGULATORY PROTEIN MARR"/>
    <property type="match status" value="1"/>
</dbReference>
<dbReference type="Proteomes" id="UP000198122">
    <property type="component" value="Unassembled WGS sequence"/>
</dbReference>
<evidence type="ECO:0000259" key="1">
    <source>
        <dbReference type="PROSITE" id="PS50995"/>
    </source>
</evidence>
<dbReference type="Gene3D" id="1.10.10.10">
    <property type="entry name" value="Winged helix-like DNA-binding domain superfamily/Winged helix DNA-binding domain"/>
    <property type="match status" value="1"/>
</dbReference>
<dbReference type="Pfam" id="PF01047">
    <property type="entry name" value="MarR"/>
    <property type="match status" value="1"/>
</dbReference>
<dbReference type="RefSeq" id="WP_088817948.1">
    <property type="nucleotide sequence ID" value="NZ_FYEZ01000001.1"/>
</dbReference>
<protein>
    <submittedName>
        <fullName evidence="2">DNA-binding transcriptional regulator, MarR family</fullName>
    </submittedName>
</protein>
<dbReference type="PANTHER" id="PTHR33164">
    <property type="entry name" value="TRANSCRIPTIONAL REGULATOR, MARR FAMILY"/>
    <property type="match status" value="1"/>
</dbReference>
<dbReference type="SUPFAM" id="SSF46785">
    <property type="entry name" value="Winged helix' DNA-binding domain"/>
    <property type="match status" value="1"/>
</dbReference>
<dbReference type="InterPro" id="IPR036388">
    <property type="entry name" value="WH-like_DNA-bd_sf"/>
</dbReference>
<dbReference type="SMART" id="SM00347">
    <property type="entry name" value="HTH_MARR"/>
    <property type="match status" value="1"/>
</dbReference>
<dbReference type="GO" id="GO:0006950">
    <property type="term" value="P:response to stress"/>
    <property type="evidence" value="ECO:0007669"/>
    <property type="project" value="TreeGrafter"/>
</dbReference>
<accession>A0A212TE69</accession>
<gene>
    <name evidence="2" type="ORF">SAMN05445756_1046</name>
</gene>
<dbReference type="EMBL" id="FYEZ01000001">
    <property type="protein sequence ID" value="SNC64116.1"/>
    <property type="molecule type" value="Genomic_DNA"/>
</dbReference>
<dbReference type="GO" id="GO:0003700">
    <property type="term" value="F:DNA-binding transcription factor activity"/>
    <property type="evidence" value="ECO:0007669"/>
    <property type="project" value="InterPro"/>
</dbReference>
<dbReference type="PRINTS" id="PR00598">
    <property type="entry name" value="HTHMARR"/>
</dbReference>
<evidence type="ECO:0000313" key="3">
    <source>
        <dbReference type="Proteomes" id="UP000198122"/>
    </source>
</evidence>
<keyword evidence="2" id="KW-0238">DNA-binding</keyword>
<evidence type="ECO:0000313" key="2">
    <source>
        <dbReference type="EMBL" id="SNC64116.1"/>
    </source>
</evidence>
<dbReference type="GO" id="GO:0003677">
    <property type="term" value="F:DNA binding"/>
    <property type="evidence" value="ECO:0007669"/>
    <property type="project" value="UniProtKB-KW"/>
</dbReference>
<dbReference type="AlphaFoldDB" id="A0A212TE69"/>
<keyword evidence="3" id="KW-1185">Reference proteome</keyword>
<dbReference type="OrthoDB" id="8966183at2"/>
<name>A0A212TE69_9MICO</name>